<name>A0A1U8BPL6_NELNU</name>
<sequence length="205" mass="22518">MKTAFLLLSLLFLAFGTKLSPVKADASPPAVRDTAGHKLSSGVKYYIFPANPKKGGGFTFEATNNGKCPFGVVQDNNKLSKGLPVRFFPVNPKMDTIRVSTDHNIKFAIPISHPPSSSVWKVGEYSKWIGKQLVTTCGVLGNPGRDTLSSWFKIEKYDDDYKLVFCPSVCKSCKVFCKGVGIFIKDGVHHLALTDNPLKIMFKKA</sequence>
<dbReference type="OMA" id="CGFVSCF"/>
<protein>
    <submittedName>
        <fullName evidence="2">Miraculin-like</fullName>
    </submittedName>
</protein>
<dbReference type="PANTHER" id="PTHR33107:SF5">
    <property type="entry name" value="KUNITZ TRYPSIN INHIBITOR 5"/>
    <property type="match status" value="1"/>
</dbReference>
<dbReference type="OrthoDB" id="1872570at2759"/>
<dbReference type="KEGG" id="nnu:104613379"/>
<proteinExistence type="predicted"/>
<dbReference type="STRING" id="4432.A0A1U8BPL6"/>
<dbReference type="GeneID" id="104613379"/>
<evidence type="ECO:0000313" key="1">
    <source>
        <dbReference type="Proteomes" id="UP000189703"/>
    </source>
</evidence>
<dbReference type="PRINTS" id="PR00291">
    <property type="entry name" value="KUNITZINHBTR"/>
</dbReference>
<dbReference type="InterPro" id="IPR011065">
    <property type="entry name" value="Kunitz_inhibitor_STI-like_sf"/>
</dbReference>
<keyword evidence="1" id="KW-1185">Reference proteome</keyword>
<accession>A0A1U8BPL6</accession>
<reference evidence="2" key="1">
    <citation type="submission" date="2025-08" db="UniProtKB">
        <authorList>
            <consortium name="RefSeq"/>
        </authorList>
    </citation>
    <scope>IDENTIFICATION</scope>
</reference>
<dbReference type="eggNOG" id="ENOG502QWSQ">
    <property type="taxonomic scope" value="Eukaryota"/>
</dbReference>
<dbReference type="Gene3D" id="2.80.10.50">
    <property type="match status" value="1"/>
</dbReference>
<dbReference type="AlphaFoldDB" id="A0A1U8BPL6"/>
<dbReference type="GO" id="GO:0004866">
    <property type="term" value="F:endopeptidase inhibitor activity"/>
    <property type="evidence" value="ECO:0007669"/>
    <property type="project" value="InterPro"/>
</dbReference>
<dbReference type="Pfam" id="PF00197">
    <property type="entry name" value="Kunitz_legume"/>
    <property type="match status" value="1"/>
</dbReference>
<organism evidence="1 2">
    <name type="scientific">Nelumbo nucifera</name>
    <name type="common">Sacred lotus</name>
    <dbReference type="NCBI Taxonomy" id="4432"/>
    <lineage>
        <taxon>Eukaryota</taxon>
        <taxon>Viridiplantae</taxon>
        <taxon>Streptophyta</taxon>
        <taxon>Embryophyta</taxon>
        <taxon>Tracheophyta</taxon>
        <taxon>Spermatophyta</taxon>
        <taxon>Magnoliopsida</taxon>
        <taxon>Proteales</taxon>
        <taxon>Nelumbonaceae</taxon>
        <taxon>Nelumbo</taxon>
    </lineage>
</organism>
<dbReference type="SUPFAM" id="SSF50386">
    <property type="entry name" value="STI-like"/>
    <property type="match status" value="1"/>
</dbReference>
<dbReference type="CDD" id="cd23375">
    <property type="entry name" value="beta-trefoil_STI_VvMLP-like"/>
    <property type="match status" value="1"/>
</dbReference>
<evidence type="ECO:0000313" key="2">
    <source>
        <dbReference type="RefSeq" id="XP_010279465.1"/>
    </source>
</evidence>
<gene>
    <name evidence="2" type="primary">LOC104613379</name>
</gene>
<dbReference type="FunCoup" id="A0A1U8BPL6">
    <property type="interactions" value="213"/>
</dbReference>
<dbReference type="PANTHER" id="PTHR33107">
    <property type="entry name" value="KUNITZ TRYPSIN INHIBITOR 2"/>
    <property type="match status" value="1"/>
</dbReference>
<dbReference type="SMART" id="SM00452">
    <property type="entry name" value="STI"/>
    <property type="match status" value="1"/>
</dbReference>
<dbReference type="InterPro" id="IPR002160">
    <property type="entry name" value="Prot_inh_Kunz-lg"/>
</dbReference>
<dbReference type="Proteomes" id="UP000189703">
    <property type="component" value="Unplaced"/>
</dbReference>
<dbReference type="RefSeq" id="XP_010279465.1">
    <property type="nucleotide sequence ID" value="XM_010281163.2"/>
</dbReference>